<dbReference type="GO" id="GO:0005524">
    <property type="term" value="F:ATP binding"/>
    <property type="evidence" value="ECO:0007669"/>
    <property type="project" value="UniProtKB-KW"/>
</dbReference>
<dbReference type="EMBL" id="WWTB01000019">
    <property type="protein sequence ID" value="MZJ86430.1"/>
    <property type="molecule type" value="Genomic_DNA"/>
</dbReference>
<dbReference type="InterPro" id="IPR027417">
    <property type="entry name" value="P-loop_NTPase"/>
</dbReference>
<keyword evidence="3 5" id="KW-0067">ATP-binding</keyword>
<dbReference type="InterPro" id="IPR003439">
    <property type="entry name" value="ABC_transporter-like_ATP-bd"/>
</dbReference>
<protein>
    <submittedName>
        <fullName evidence="5">ATP-binding cassette domain-containing protein</fullName>
    </submittedName>
</protein>
<comment type="caution">
    <text evidence="5">The sequence shown here is derived from an EMBL/GenBank/DDBJ whole genome shotgun (WGS) entry which is preliminary data.</text>
</comment>
<dbReference type="Proteomes" id="UP000481598">
    <property type="component" value="Unassembled WGS sequence"/>
</dbReference>
<dbReference type="PANTHER" id="PTHR42734">
    <property type="entry name" value="METAL TRANSPORT SYSTEM ATP-BINDING PROTEIN TM_0124-RELATED"/>
    <property type="match status" value="1"/>
</dbReference>
<reference evidence="5 6" key="1">
    <citation type="journal article" date="2019" name="Nat. Med.">
        <title>A library of human gut bacterial isolates paired with longitudinal multiomics data enables mechanistic microbiome research.</title>
        <authorList>
            <person name="Poyet M."/>
            <person name="Groussin M."/>
            <person name="Gibbons S.M."/>
            <person name="Avila-Pacheco J."/>
            <person name="Jiang X."/>
            <person name="Kearney S.M."/>
            <person name="Perrotta A.R."/>
            <person name="Berdy B."/>
            <person name="Zhao S."/>
            <person name="Lieberman T.D."/>
            <person name="Swanson P.K."/>
            <person name="Smith M."/>
            <person name="Roesemann S."/>
            <person name="Alexander J.E."/>
            <person name="Rich S.A."/>
            <person name="Livny J."/>
            <person name="Vlamakis H."/>
            <person name="Clish C."/>
            <person name="Bullock K."/>
            <person name="Deik A."/>
            <person name="Scott J."/>
            <person name="Pierce K.A."/>
            <person name="Xavier R.J."/>
            <person name="Alm E.J."/>
        </authorList>
    </citation>
    <scope>NUCLEOTIDE SEQUENCE [LARGE SCALE GENOMIC DNA]</scope>
    <source>
        <strain evidence="5 6">BIOML-A10</strain>
    </source>
</reference>
<evidence type="ECO:0000259" key="4">
    <source>
        <dbReference type="PROSITE" id="PS50893"/>
    </source>
</evidence>
<dbReference type="GO" id="GO:0016887">
    <property type="term" value="F:ATP hydrolysis activity"/>
    <property type="evidence" value="ECO:0007669"/>
    <property type="project" value="InterPro"/>
</dbReference>
<gene>
    <name evidence="5" type="ORF">GT635_08235</name>
</gene>
<keyword evidence="2" id="KW-0547">Nucleotide-binding</keyword>
<dbReference type="Gene3D" id="3.40.50.300">
    <property type="entry name" value="P-loop containing nucleotide triphosphate hydrolases"/>
    <property type="match status" value="1"/>
</dbReference>
<accession>A0A6L8RKT0</accession>
<evidence type="ECO:0000256" key="2">
    <source>
        <dbReference type="ARBA" id="ARBA00022741"/>
    </source>
</evidence>
<proteinExistence type="predicted"/>
<feature type="domain" description="ABC transporter" evidence="4">
    <location>
        <begin position="39"/>
        <end position="250"/>
    </location>
</feature>
<dbReference type="InterPro" id="IPR003593">
    <property type="entry name" value="AAA+_ATPase"/>
</dbReference>
<evidence type="ECO:0000256" key="3">
    <source>
        <dbReference type="ARBA" id="ARBA00022840"/>
    </source>
</evidence>
<dbReference type="SMART" id="SM00382">
    <property type="entry name" value="AAA"/>
    <property type="match status" value="1"/>
</dbReference>
<evidence type="ECO:0000313" key="5">
    <source>
        <dbReference type="EMBL" id="MZJ86430.1"/>
    </source>
</evidence>
<keyword evidence="1" id="KW-0813">Transport</keyword>
<sequence>MLQILFELFQIVSGRKGLVRPIGGSDGGRRGPRHPHGWARGEHIVVQHRVPIRGKALLVPRSLRGRREGETYAITGPNGCGKSTFLKVLLGLYSAGGHRALGSVPYEELDMETIRHDLFAVCPQKLFIPNETVEHYLERASIRGTGEHLCELVPSFCRTVESLKGKNCRDLSGGEYRKLRIISALCRQPEVLVFDEPTNDLDEESRREFTEYVSRNPFNQLILVVSHDQDLILACDKKLDLNFDSKDGQC</sequence>
<organism evidence="5 6">
    <name type="scientific">Collinsella aerofaciens</name>
    <dbReference type="NCBI Taxonomy" id="74426"/>
    <lineage>
        <taxon>Bacteria</taxon>
        <taxon>Bacillati</taxon>
        <taxon>Actinomycetota</taxon>
        <taxon>Coriobacteriia</taxon>
        <taxon>Coriobacteriales</taxon>
        <taxon>Coriobacteriaceae</taxon>
        <taxon>Collinsella</taxon>
    </lineage>
</organism>
<evidence type="ECO:0000256" key="1">
    <source>
        <dbReference type="ARBA" id="ARBA00022448"/>
    </source>
</evidence>
<dbReference type="InterPro" id="IPR050153">
    <property type="entry name" value="Metal_Ion_Import_ABC"/>
</dbReference>
<dbReference type="AlphaFoldDB" id="A0A6L8RKT0"/>
<name>A0A6L8RKT0_9ACTN</name>
<dbReference type="SUPFAM" id="SSF52540">
    <property type="entry name" value="P-loop containing nucleoside triphosphate hydrolases"/>
    <property type="match status" value="1"/>
</dbReference>
<dbReference type="Pfam" id="PF00005">
    <property type="entry name" value="ABC_tran"/>
    <property type="match status" value="1"/>
</dbReference>
<dbReference type="PROSITE" id="PS50893">
    <property type="entry name" value="ABC_TRANSPORTER_2"/>
    <property type="match status" value="1"/>
</dbReference>
<evidence type="ECO:0000313" key="6">
    <source>
        <dbReference type="Proteomes" id="UP000481598"/>
    </source>
</evidence>